<reference evidence="1" key="1">
    <citation type="submission" date="2022-12" db="EMBL/GenBank/DDBJ databases">
        <title>New Phytohabitans aurantiacus sp. RD004123 nov., an actinomycete isolated from soil.</title>
        <authorList>
            <person name="Triningsih D.W."/>
            <person name="Harunari E."/>
            <person name="Igarashi Y."/>
        </authorList>
    </citation>
    <scope>NUCLEOTIDE SEQUENCE</scope>
    <source>
        <strain evidence="1">RD004123</strain>
    </source>
</reference>
<accession>A0ABQ5R2U4</accession>
<proteinExistence type="predicted"/>
<dbReference type="EMBL" id="BSDI01000033">
    <property type="protein sequence ID" value="GLI00543.1"/>
    <property type="molecule type" value="Genomic_DNA"/>
</dbReference>
<keyword evidence="2" id="KW-1185">Reference proteome</keyword>
<organism evidence="1 2">
    <name type="scientific">Phytohabitans aurantiacus</name>
    <dbReference type="NCBI Taxonomy" id="3016789"/>
    <lineage>
        <taxon>Bacteria</taxon>
        <taxon>Bacillati</taxon>
        <taxon>Actinomycetota</taxon>
        <taxon>Actinomycetes</taxon>
        <taxon>Micromonosporales</taxon>
        <taxon>Micromonosporaceae</taxon>
    </lineage>
</organism>
<gene>
    <name evidence="1" type="ORF">Pa4123_58190</name>
</gene>
<protein>
    <recommendedName>
        <fullName evidence="3">Transcriptional regulator</fullName>
    </recommendedName>
</protein>
<evidence type="ECO:0000313" key="2">
    <source>
        <dbReference type="Proteomes" id="UP001144280"/>
    </source>
</evidence>
<dbReference type="Pfam" id="PF13560">
    <property type="entry name" value="HTH_31"/>
    <property type="match status" value="1"/>
</dbReference>
<dbReference type="Proteomes" id="UP001144280">
    <property type="component" value="Unassembled WGS sequence"/>
</dbReference>
<dbReference type="RefSeq" id="WP_281900935.1">
    <property type="nucleotide sequence ID" value="NZ_BSDI01000033.1"/>
</dbReference>
<name>A0ABQ5R2U4_9ACTN</name>
<evidence type="ECO:0008006" key="3">
    <source>
        <dbReference type="Google" id="ProtNLM"/>
    </source>
</evidence>
<dbReference type="SUPFAM" id="SSF47413">
    <property type="entry name" value="lambda repressor-like DNA-binding domains"/>
    <property type="match status" value="1"/>
</dbReference>
<sequence length="277" mass="30217">MSAFEPVTIPDWAWRSAPAQTALRKRDASGILRVAQQYGGASQHRLSNLVGIQQGRISEILKGTRQVTAFDVFERIADGLRMPDHARAALGLAPSQEGGTGEALAGLGEIVRIFPDQAAATADIRHMAAAANHIDVLAVRGLGVLALKDSLLRGSLMTTEHRAALRVLLARPDAEATAKRAVEIGESPESFASGIRHSISRVRELADVVDLEIYLYDRLPVWRLVGLDDTLYAATFADRWEGHESPTYKLVSTPGGALYSGFRRTFEDLRQRAERVV</sequence>
<evidence type="ECO:0000313" key="1">
    <source>
        <dbReference type="EMBL" id="GLI00543.1"/>
    </source>
</evidence>
<dbReference type="InterPro" id="IPR010982">
    <property type="entry name" value="Lambda_DNA-bd_dom_sf"/>
</dbReference>
<comment type="caution">
    <text evidence="1">The sequence shown here is derived from an EMBL/GenBank/DDBJ whole genome shotgun (WGS) entry which is preliminary data.</text>
</comment>